<dbReference type="Pfam" id="PF17837">
    <property type="entry name" value="4PPT_N"/>
    <property type="match status" value="1"/>
</dbReference>
<dbReference type="InterPro" id="IPR003542">
    <property type="entry name" value="Enbac_synth_compD-like"/>
</dbReference>
<evidence type="ECO:0000256" key="2">
    <source>
        <dbReference type="PIRSR" id="PIRSR603542-1"/>
    </source>
</evidence>
<evidence type="ECO:0000256" key="1">
    <source>
        <dbReference type="ARBA" id="ARBA00022679"/>
    </source>
</evidence>
<dbReference type="PRINTS" id="PR01399">
    <property type="entry name" value="ENTSNTHTASED"/>
</dbReference>
<keyword evidence="7" id="KW-1185">Reference proteome</keyword>
<feature type="domain" description="4'-phosphopantetheinyl transferase" evidence="4">
    <location>
        <begin position="99"/>
        <end position="177"/>
    </location>
</feature>
<dbReference type="EMBL" id="JACHMB010000001">
    <property type="protein sequence ID" value="MBB5781666.1"/>
    <property type="molecule type" value="Genomic_DNA"/>
</dbReference>
<feature type="binding site" evidence="3">
    <location>
        <position position="103"/>
    </location>
    <ligand>
        <name>Mg(2+)</name>
        <dbReference type="ChEBI" id="CHEBI:18420"/>
    </ligand>
</feature>
<name>A0A7W9GDE8_9ACTN</name>
<feature type="binding site" evidence="2">
    <location>
        <position position="152"/>
    </location>
    <ligand>
        <name>CoA</name>
        <dbReference type="ChEBI" id="CHEBI:57287"/>
    </ligand>
</feature>
<feature type="domain" description="4'-phosphopantetheinyl transferase N-terminal" evidence="5">
    <location>
        <begin position="32"/>
        <end position="94"/>
    </location>
</feature>
<evidence type="ECO:0000256" key="3">
    <source>
        <dbReference type="PIRSR" id="PIRSR603542-2"/>
    </source>
</evidence>
<feature type="binding site" evidence="3">
    <location>
        <position position="104"/>
    </location>
    <ligand>
        <name>Mg(2+)</name>
        <dbReference type="ChEBI" id="CHEBI:18420"/>
    </ligand>
</feature>
<gene>
    <name evidence="6" type="ORF">HD596_008422</name>
</gene>
<dbReference type="Gene3D" id="3.90.470.20">
    <property type="entry name" value="4'-phosphopantetheinyl transferase domain"/>
    <property type="match status" value="1"/>
</dbReference>
<dbReference type="GO" id="GO:0009366">
    <property type="term" value="C:enterobactin synthetase complex"/>
    <property type="evidence" value="ECO:0007669"/>
    <property type="project" value="InterPro"/>
</dbReference>
<comment type="cofactor">
    <cofactor evidence="3">
        <name>Mg(2+)</name>
        <dbReference type="ChEBI" id="CHEBI:18420"/>
    </cofactor>
</comment>
<dbReference type="InterPro" id="IPR037143">
    <property type="entry name" value="4-PPantetheinyl_Trfase_dom_sf"/>
</dbReference>
<keyword evidence="1 6" id="KW-0808">Transferase</keyword>
<dbReference type="GO" id="GO:0000287">
    <property type="term" value="F:magnesium ion binding"/>
    <property type="evidence" value="ECO:0007669"/>
    <property type="project" value="InterPro"/>
</dbReference>
<dbReference type="PANTHER" id="PTHR38096:SF1">
    <property type="entry name" value="ENTEROBACTIN SYNTHASE COMPONENT D"/>
    <property type="match status" value="1"/>
</dbReference>
<keyword evidence="3" id="KW-0460">Magnesium</keyword>
<proteinExistence type="predicted"/>
<organism evidence="6 7">
    <name type="scientific">Nonomuraea jabiensis</name>
    <dbReference type="NCBI Taxonomy" id="882448"/>
    <lineage>
        <taxon>Bacteria</taxon>
        <taxon>Bacillati</taxon>
        <taxon>Actinomycetota</taxon>
        <taxon>Actinomycetes</taxon>
        <taxon>Streptosporangiales</taxon>
        <taxon>Streptosporangiaceae</taxon>
        <taxon>Nonomuraea</taxon>
    </lineage>
</organism>
<keyword evidence="3" id="KW-0479">Metal-binding</keyword>
<feature type="binding site" evidence="3">
    <location>
        <position position="105"/>
    </location>
    <ligand>
        <name>Mg(2+)</name>
        <dbReference type="ChEBI" id="CHEBI:18420"/>
    </ligand>
</feature>
<sequence>MIQEILPPRVIAVEARRDLPSVLLHPVEWAVAEKMSAYRRQEFATGRACARAALTRLGFPPLPVGRGPMGAPDWPPGVAGSITHCLGYRACAVSREAAAVGIDAEPHAEFPRVALDFITTQAERIMLEQLELHAPGVHLGRVLFSAKEAVCKAWWPLTRHRLGFTDLEVELGEGTFAARPLMPGTPSELTGRWKVVDDLILTAVVVGTE</sequence>
<dbReference type="RefSeq" id="WP_185074918.1">
    <property type="nucleotide sequence ID" value="NZ_JACHMB010000001.1"/>
</dbReference>
<feature type="binding site" evidence="2">
    <location>
        <begin position="83"/>
        <end position="84"/>
    </location>
    <ligand>
        <name>CoA</name>
        <dbReference type="ChEBI" id="CHEBI:57287"/>
    </ligand>
</feature>
<feature type="binding site" evidence="2">
    <location>
        <position position="47"/>
    </location>
    <ligand>
        <name>CoA</name>
        <dbReference type="ChEBI" id="CHEBI:57287"/>
    </ligand>
</feature>
<evidence type="ECO:0000259" key="4">
    <source>
        <dbReference type="Pfam" id="PF01648"/>
    </source>
</evidence>
<feature type="binding site" evidence="2">
    <location>
        <position position="103"/>
    </location>
    <ligand>
        <name>CoA</name>
        <dbReference type="ChEBI" id="CHEBI:57287"/>
    </ligand>
</feature>
<accession>A0A7W9GDE8</accession>
<comment type="caution">
    <text evidence="6">The sequence shown here is derived from an EMBL/GenBank/DDBJ whole genome shotgun (WGS) entry which is preliminary data.</text>
</comment>
<feature type="binding site" evidence="2">
    <location>
        <position position="39"/>
    </location>
    <ligand>
        <name>CoA</name>
        <dbReference type="ChEBI" id="CHEBI:57287"/>
    </ligand>
</feature>
<dbReference type="GO" id="GO:0005886">
    <property type="term" value="C:plasma membrane"/>
    <property type="evidence" value="ECO:0007669"/>
    <property type="project" value="TreeGrafter"/>
</dbReference>
<evidence type="ECO:0000259" key="5">
    <source>
        <dbReference type="Pfam" id="PF17837"/>
    </source>
</evidence>
<evidence type="ECO:0000313" key="7">
    <source>
        <dbReference type="Proteomes" id="UP000579153"/>
    </source>
</evidence>
<dbReference type="PANTHER" id="PTHR38096">
    <property type="entry name" value="ENTEROBACTIN SYNTHASE COMPONENT D"/>
    <property type="match status" value="1"/>
</dbReference>
<dbReference type="AlphaFoldDB" id="A0A7W9GDE8"/>
<protein>
    <submittedName>
        <fullName evidence="6">4'-phosphopantetheinyl transferase EntD</fullName>
    </submittedName>
</protein>
<dbReference type="InterPro" id="IPR041354">
    <property type="entry name" value="4PPT_N"/>
</dbReference>
<feature type="binding site" evidence="2">
    <location>
        <position position="148"/>
    </location>
    <ligand>
        <name>CoA</name>
        <dbReference type="ChEBI" id="CHEBI:57287"/>
    </ligand>
</feature>
<evidence type="ECO:0000313" key="6">
    <source>
        <dbReference type="EMBL" id="MBB5781666.1"/>
    </source>
</evidence>
<reference evidence="6 7" key="1">
    <citation type="submission" date="2020-08" db="EMBL/GenBank/DDBJ databases">
        <title>Sequencing the genomes of 1000 actinobacteria strains.</title>
        <authorList>
            <person name="Klenk H.-P."/>
        </authorList>
    </citation>
    <scope>NUCLEOTIDE SEQUENCE [LARGE SCALE GENOMIC DNA]</scope>
    <source>
        <strain evidence="6 7">DSM 45507</strain>
    </source>
</reference>
<dbReference type="GO" id="GO:0009239">
    <property type="term" value="P:enterobactin biosynthetic process"/>
    <property type="evidence" value="ECO:0007669"/>
    <property type="project" value="InterPro"/>
</dbReference>
<dbReference type="Proteomes" id="UP000579153">
    <property type="component" value="Unassembled WGS sequence"/>
</dbReference>
<feature type="binding site" evidence="2">
    <location>
        <position position="162"/>
    </location>
    <ligand>
        <name>CoA</name>
        <dbReference type="ChEBI" id="CHEBI:57287"/>
    </ligand>
</feature>
<dbReference type="GO" id="GO:0008897">
    <property type="term" value="F:holo-[acyl-carrier-protein] synthase activity"/>
    <property type="evidence" value="ECO:0007669"/>
    <property type="project" value="InterPro"/>
</dbReference>
<dbReference type="Pfam" id="PF01648">
    <property type="entry name" value="ACPS"/>
    <property type="match status" value="1"/>
</dbReference>
<dbReference type="SUPFAM" id="SSF56214">
    <property type="entry name" value="4'-phosphopantetheinyl transferase"/>
    <property type="match status" value="1"/>
</dbReference>
<dbReference type="InterPro" id="IPR008278">
    <property type="entry name" value="4-PPantetheinyl_Trfase_dom"/>
</dbReference>